<dbReference type="GO" id="GO:0005524">
    <property type="term" value="F:ATP binding"/>
    <property type="evidence" value="ECO:0007669"/>
    <property type="project" value="UniProtKB-KW"/>
</dbReference>
<dbReference type="EMBL" id="JAUSWN010000017">
    <property type="protein sequence ID" value="MDQ0480333.1"/>
    <property type="molecule type" value="Genomic_DNA"/>
</dbReference>
<keyword evidence="7" id="KW-1185">Reference proteome</keyword>
<dbReference type="InterPro" id="IPR017871">
    <property type="entry name" value="ABC_transporter-like_CS"/>
</dbReference>
<reference evidence="6 7" key="1">
    <citation type="submission" date="2023-07" db="EMBL/GenBank/DDBJ databases">
        <title>Genomic Encyclopedia of Type Strains, Phase IV (KMG-IV): sequencing the most valuable type-strain genomes for metagenomic binning, comparative biology and taxonomic classification.</title>
        <authorList>
            <person name="Goeker M."/>
        </authorList>
    </citation>
    <scope>NUCLEOTIDE SEQUENCE [LARGE SCALE GENOMIC DNA]</scope>
    <source>
        <strain evidence="6 7">DSM 1400</strain>
    </source>
</reference>
<dbReference type="PANTHER" id="PTHR42711:SF5">
    <property type="entry name" value="ABC TRANSPORTER ATP-BINDING PROTEIN NATA"/>
    <property type="match status" value="1"/>
</dbReference>
<dbReference type="Gene3D" id="3.40.50.300">
    <property type="entry name" value="P-loop containing nucleotide triphosphate hydrolases"/>
    <property type="match status" value="1"/>
</dbReference>
<dbReference type="SMART" id="SM00382">
    <property type="entry name" value="AAA"/>
    <property type="match status" value="1"/>
</dbReference>
<protein>
    <submittedName>
        <fullName evidence="6">ABC-2 type transport system ATP-binding protein</fullName>
    </submittedName>
</protein>
<comment type="caution">
    <text evidence="6">The sequence shown here is derived from an EMBL/GenBank/DDBJ whole genome shotgun (WGS) entry which is preliminary data.</text>
</comment>
<dbReference type="PANTHER" id="PTHR42711">
    <property type="entry name" value="ABC TRANSPORTER ATP-BINDING PROTEIN"/>
    <property type="match status" value="1"/>
</dbReference>
<comment type="similarity">
    <text evidence="1">Belongs to the ABC transporter superfamily.</text>
</comment>
<dbReference type="InterPro" id="IPR050763">
    <property type="entry name" value="ABC_transporter_ATP-binding"/>
</dbReference>
<feature type="domain" description="ABC transporter" evidence="5">
    <location>
        <begin position="2"/>
        <end position="236"/>
    </location>
</feature>
<gene>
    <name evidence="6" type="ORF">QOZ93_002081</name>
</gene>
<evidence type="ECO:0000256" key="4">
    <source>
        <dbReference type="ARBA" id="ARBA00022840"/>
    </source>
</evidence>
<sequence length="240" mass="27131">MIEFKDITKIYKKTGKVALNKVTFDIAENEVVCLLGPNGAGKTTLTKCLAGLIIFDNGSITIDELEIKNGNNPYKNEIELILDGARNIYWRAKVISNFYYFGALKGKSRKIINENIDKYDEMFKIKDLLNKRVCDLSLGQKQKVSILTSILIEPKILILDEPSNGLDIEAKSDLVSLLNLIKENLGTYVLLTSHDLEFTKDVSDRYILINNGEIQDNIINKDLSLDEIRNRYLGVVRKGV</sequence>
<dbReference type="InterPro" id="IPR003439">
    <property type="entry name" value="ABC_transporter-like_ATP-bd"/>
</dbReference>
<evidence type="ECO:0000256" key="2">
    <source>
        <dbReference type="ARBA" id="ARBA00022448"/>
    </source>
</evidence>
<dbReference type="Pfam" id="PF00005">
    <property type="entry name" value="ABC_tran"/>
    <property type="match status" value="1"/>
</dbReference>
<dbReference type="SUPFAM" id="SSF52540">
    <property type="entry name" value="P-loop containing nucleoside triphosphate hydrolases"/>
    <property type="match status" value="1"/>
</dbReference>
<proteinExistence type="inferred from homology"/>
<evidence type="ECO:0000259" key="5">
    <source>
        <dbReference type="PROSITE" id="PS50893"/>
    </source>
</evidence>
<dbReference type="InterPro" id="IPR027417">
    <property type="entry name" value="P-loop_NTPase"/>
</dbReference>
<dbReference type="Proteomes" id="UP001224418">
    <property type="component" value="Unassembled WGS sequence"/>
</dbReference>
<dbReference type="PROSITE" id="PS00211">
    <property type="entry name" value="ABC_TRANSPORTER_1"/>
    <property type="match status" value="1"/>
</dbReference>
<keyword evidence="3" id="KW-0547">Nucleotide-binding</keyword>
<dbReference type="PROSITE" id="PS50893">
    <property type="entry name" value="ABC_TRANSPORTER_2"/>
    <property type="match status" value="1"/>
</dbReference>
<keyword evidence="4 6" id="KW-0067">ATP-binding</keyword>
<name>A0ABU0JTB1_HATLI</name>
<dbReference type="RefSeq" id="WP_343749833.1">
    <property type="nucleotide sequence ID" value="NZ_BAAACJ010000013.1"/>
</dbReference>
<organism evidence="6 7">
    <name type="scientific">Hathewaya limosa</name>
    <name type="common">Clostridium limosum</name>
    <dbReference type="NCBI Taxonomy" id="1536"/>
    <lineage>
        <taxon>Bacteria</taxon>
        <taxon>Bacillati</taxon>
        <taxon>Bacillota</taxon>
        <taxon>Clostridia</taxon>
        <taxon>Eubacteriales</taxon>
        <taxon>Clostridiaceae</taxon>
        <taxon>Hathewaya</taxon>
    </lineage>
</organism>
<evidence type="ECO:0000313" key="7">
    <source>
        <dbReference type="Proteomes" id="UP001224418"/>
    </source>
</evidence>
<evidence type="ECO:0000313" key="6">
    <source>
        <dbReference type="EMBL" id="MDQ0480333.1"/>
    </source>
</evidence>
<accession>A0ABU0JTB1</accession>
<dbReference type="InterPro" id="IPR003593">
    <property type="entry name" value="AAA+_ATPase"/>
</dbReference>
<evidence type="ECO:0000256" key="1">
    <source>
        <dbReference type="ARBA" id="ARBA00005417"/>
    </source>
</evidence>
<keyword evidence="2" id="KW-0813">Transport</keyword>
<evidence type="ECO:0000256" key="3">
    <source>
        <dbReference type="ARBA" id="ARBA00022741"/>
    </source>
</evidence>